<dbReference type="PANTHER" id="PTHR13169:SF0">
    <property type="entry name" value="UBIQUITIN-LIKE PROTEIN 3"/>
    <property type="match status" value="1"/>
</dbReference>
<evidence type="ECO:0000259" key="10">
    <source>
        <dbReference type="PROSITE" id="PS50053"/>
    </source>
</evidence>
<dbReference type="Proteomes" id="UP000824890">
    <property type="component" value="Unassembled WGS sequence"/>
</dbReference>
<dbReference type="CDD" id="cd01814">
    <property type="entry name" value="Ubl_MUBs_plant"/>
    <property type="match status" value="1"/>
</dbReference>
<keyword evidence="6" id="KW-0564">Palmitate</keyword>
<dbReference type="InterPro" id="IPR029071">
    <property type="entry name" value="Ubiquitin-like_domsf"/>
</dbReference>
<gene>
    <name evidence="11" type="ORF">HID58_065606</name>
</gene>
<dbReference type="PROSITE" id="PS50053">
    <property type="entry name" value="UBIQUITIN_2"/>
    <property type="match status" value="1"/>
</dbReference>
<accession>A0ABQ7ZDR5</accession>
<dbReference type="InterPro" id="IPR000626">
    <property type="entry name" value="Ubiquitin-like_dom"/>
</dbReference>
<evidence type="ECO:0000313" key="12">
    <source>
        <dbReference type="Proteomes" id="UP000824890"/>
    </source>
</evidence>
<dbReference type="PANTHER" id="PTHR13169">
    <property type="entry name" value="UBIQUITIN-LIKE PROTEIN 3 HCG-1 PROTEIN"/>
    <property type="match status" value="1"/>
</dbReference>
<organism evidence="11 12">
    <name type="scientific">Brassica napus</name>
    <name type="common">Rape</name>
    <dbReference type="NCBI Taxonomy" id="3708"/>
    <lineage>
        <taxon>Eukaryota</taxon>
        <taxon>Viridiplantae</taxon>
        <taxon>Streptophyta</taxon>
        <taxon>Embryophyta</taxon>
        <taxon>Tracheophyta</taxon>
        <taxon>Spermatophyta</taxon>
        <taxon>Magnoliopsida</taxon>
        <taxon>eudicotyledons</taxon>
        <taxon>Gunneridae</taxon>
        <taxon>Pentapetalae</taxon>
        <taxon>rosids</taxon>
        <taxon>malvids</taxon>
        <taxon>Brassicales</taxon>
        <taxon>Brassicaceae</taxon>
        <taxon>Brassiceae</taxon>
        <taxon>Brassica</taxon>
    </lineage>
</organism>
<keyword evidence="7" id="KW-0449">Lipoprotein</keyword>
<keyword evidence="4" id="KW-0488">Methylation</keyword>
<dbReference type="SUPFAM" id="SSF54236">
    <property type="entry name" value="Ubiquitin-like"/>
    <property type="match status" value="1"/>
</dbReference>
<dbReference type="PIRSF" id="PIRSF032572">
    <property type="entry name" value="MUB"/>
    <property type="match status" value="1"/>
</dbReference>
<keyword evidence="8" id="KW-0636">Prenylation</keyword>
<evidence type="ECO:0000256" key="4">
    <source>
        <dbReference type="ARBA" id="ARBA00022481"/>
    </source>
</evidence>
<name>A0ABQ7ZDR5_BRANA</name>
<comment type="function">
    <text evidence="1 9">May serve as docking site to facilitate the association of other proteins to the plasma membrane.</text>
</comment>
<evidence type="ECO:0000256" key="5">
    <source>
        <dbReference type="ARBA" id="ARBA00023136"/>
    </source>
</evidence>
<evidence type="ECO:0000256" key="7">
    <source>
        <dbReference type="ARBA" id="ARBA00023288"/>
    </source>
</evidence>
<sequence>MARKPSKRGLKQSLLARLFQQLGEDWIELKFRLADGTDIGPSKYNQSMTVSSLKEKIISQWPKDLENIPKTVNDLKLINAGKILDNNRTLAESRLPVGELPGMIITMHVVLRPPTLDKKSEKLQNDPPMKNRCACTIL</sequence>
<keyword evidence="5 9" id="KW-0472">Membrane</keyword>
<dbReference type="Gene3D" id="3.10.20.90">
    <property type="entry name" value="Phosphatidylinositol 3-kinase Catalytic Subunit, Chain A, domain 1"/>
    <property type="match status" value="1"/>
</dbReference>
<reference evidence="11 12" key="1">
    <citation type="submission" date="2021-05" db="EMBL/GenBank/DDBJ databases">
        <title>Genome Assembly of Synthetic Allotetraploid Brassica napus Reveals Homoeologous Exchanges between Subgenomes.</title>
        <authorList>
            <person name="Davis J.T."/>
        </authorList>
    </citation>
    <scope>NUCLEOTIDE SEQUENCE [LARGE SCALE GENOMIC DNA]</scope>
    <source>
        <strain evidence="12">cv. Da-Ae</strain>
        <tissue evidence="11">Seedling</tissue>
    </source>
</reference>
<evidence type="ECO:0000256" key="9">
    <source>
        <dbReference type="PIRNR" id="PIRNR032572"/>
    </source>
</evidence>
<evidence type="ECO:0000256" key="2">
    <source>
        <dbReference type="ARBA" id="ARBA00004193"/>
    </source>
</evidence>
<evidence type="ECO:0000256" key="3">
    <source>
        <dbReference type="ARBA" id="ARBA00022475"/>
    </source>
</evidence>
<keyword evidence="3 9" id="KW-1003">Cell membrane</keyword>
<dbReference type="InterPro" id="IPR039540">
    <property type="entry name" value="UBL3-like_ubiquitin_dom"/>
</dbReference>
<dbReference type="Pfam" id="PF13881">
    <property type="entry name" value="Rad60-SLD_2"/>
    <property type="match status" value="1"/>
</dbReference>
<dbReference type="EMBL" id="JAGKQM010000015">
    <property type="protein sequence ID" value="KAH0878212.1"/>
    <property type="molecule type" value="Genomic_DNA"/>
</dbReference>
<dbReference type="InterPro" id="IPR040015">
    <property type="entry name" value="UBL3-like"/>
</dbReference>
<proteinExistence type="predicted"/>
<evidence type="ECO:0000256" key="6">
    <source>
        <dbReference type="ARBA" id="ARBA00023139"/>
    </source>
</evidence>
<comment type="caution">
    <text evidence="11">The sequence shown here is derived from an EMBL/GenBank/DDBJ whole genome shotgun (WGS) entry which is preliminary data.</text>
</comment>
<evidence type="ECO:0000313" key="11">
    <source>
        <dbReference type="EMBL" id="KAH0878212.1"/>
    </source>
</evidence>
<evidence type="ECO:0000256" key="8">
    <source>
        <dbReference type="ARBA" id="ARBA00023289"/>
    </source>
</evidence>
<dbReference type="InterPro" id="IPR017000">
    <property type="entry name" value="MUB"/>
</dbReference>
<feature type="domain" description="Ubiquitin-like" evidence="10">
    <location>
        <begin position="27"/>
        <end position="95"/>
    </location>
</feature>
<evidence type="ECO:0000256" key="1">
    <source>
        <dbReference type="ARBA" id="ARBA00002929"/>
    </source>
</evidence>
<protein>
    <recommendedName>
        <fullName evidence="9">Membrane-anchored ubiquitin-fold protein</fullName>
    </recommendedName>
</protein>
<comment type="subcellular location">
    <subcellularLocation>
        <location evidence="2">Cell membrane</location>
        <topology evidence="2">Lipid-anchor</topology>
    </subcellularLocation>
</comment>
<keyword evidence="12" id="KW-1185">Reference proteome</keyword>